<dbReference type="SUPFAM" id="SSF52540">
    <property type="entry name" value="P-loop containing nucleoside triphosphate hydrolases"/>
    <property type="match status" value="1"/>
</dbReference>
<evidence type="ECO:0000313" key="2">
    <source>
        <dbReference type="EMBL" id="GLB39681.1"/>
    </source>
</evidence>
<reference evidence="2" key="1">
    <citation type="submission" date="2022-07" db="EMBL/GenBank/DDBJ databases">
        <title>The genome of Lyophyllum shimeji provides insight into the initial evolution of ectomycorrhizal fungal genome.</title>
        <authorList>
            <person name="Kobayashi Y."/>
            <person name="Shibata T."/>
            <person name="Hirakawa H."/>
            <person name="Shigenobu S."/>
            <person name="Nishiyama T."/>
            <person name="Yamada A."/>
            <person name="Hasebe M."/>
            <person name="Kawaguchi M."/>
        </authorList>
    </citation>
    <scope>NUCLEOTIDE SEQUENCE</scope>
    <source>
        <strain evidence="2">AT787</strain>
    </source>
</reference>
<organism evidence="2 3">
    <name type="scientific">Lyophyllum shimeji</name>
    <name type="common">Hon-shimeji</name>
    <name type="synonym">Tricholoma shimeji</name>
    <dbReference type="NCBI Taxonomy" id="47721"/>
    <lineage>
        <taxon>Eukaryota</taxon>
        <taxon>Fungi</taxon>
        <taxon>Dikarya</taxon>
        <taxon>Basidiomycota</taxon>
        <taxon>Agaricomycotina</taxon>
        <taxon>Agaricomycetes</taxon>
        <taxon>Agaricomycetidae</taxon>
        <taxon>Agaricales</taxon>
        <taxon>Tricholomatineae</taxon>
        <taxon>Lyophyllaceae</taxon>
        <taxon>Lyophyllum</taxon>
    </lineage>
</organism>
<evidence type="ECO:0000313" key="3">
    <source>
        <dbReference type="Proteomes" id="UP001063166"/>
    </source>
</evidence>
<dbReference type="Gene3D" id="3.40.50.300">
    <property type="entry name" value="P-loop containing nucleotide triphosphate hydrolases"/>
    <property type="match status" value="1"/>
</dbReference>
<accession>A0A9P3PQ20</accession>
<gene>
    <name evidence="2" type="ORF">LshimejAT787_0701910</name>
</gene>
<dbReference type="InterPro" id="IPR027417">
    <property type="entry name" value="P-loop_NTPase"/>
</dbReference>
<protein>
    <submittedName>
        <fullName evidence="2">50S ribosome-binding GTPase</fullName>
    </submittedName>
</protein>
<dbReference type="Proteomes" id="UP001063166">
    <property type="component" value="Unassembled WGS sequence"/>
</dbReference>
<name>A0A9P3PQ20_LYOSH</name>
<dbReference type="GO" id="GO:0005525">
    <property type="term" value="F:GTP binding"/>
    <property type="evidence" value="ECO:0007669"/>
    <property type="project" value="InterPro"/>
</dbReference>
<feature type="domain" description="G" evidence="1">
    <location>
        <begin position="30"/>
        <end position="128"/>
    </location>
</feature>
<keyword evidence="3" id="KW-1185">Reference proteome</keyword>
<dbReference type="CDD" id="cd00882">
    <property type="entry name" value="Ras_like_GTPase"/>
    <property type="match status" value="1"/>
</dbReference>
<dbReference type="Pfam" id="PF01926">
    <property type="entry name" value="MMR_HSR1"/>
    <property type="match status" value="1"/>
</dbReference>
<dbReference type="OrthoDB" id="8954335at2759"/>
<proteinExistence type="predicted"/>
<evidence type="ECO:0000259" key="1">
    <source>
        <dbReference type="Pfam" id="PF01926"/>
    </source>
</evidence>
<sequence length="308" mass="34326">MPSQAKRGDLQKAAAKDSFMEDGDSRDIVILVMGPSGAGKSTFVNAVLGEERMRVGHNLTSCTVQLQYAFIDSVHYQGLEGHRMVIVDTPGFDDTYEGDATILRRIAEWLENTYHKKKVVGGVIYLHDISQDRFSGTARRSLEVFNHLCGDAALSKVILGTTKWSRISADDGKRREEELIRVHWVTMIGKGSAVHRFQGDTESALGFISIVAHRTAMDNVLEIQKELALDRKIIPETKAGKELRYTLQEVLEMQRQAVALEAASAEGKDPEAKAKLDEMREQIGLIAKNVKDLKIPLARRILRMLGLI</sequence>
<dbReference type="AlphaFoldDB" id="A0A9P3PQ20"/>
<dbReference type="InterPro" id="IPR006073">
    <property type="entry name" value="GTP-bd"/>
</dbReference>
<dbReference type="EMBL" id="BRPK01000007">
    <property type="protein sequence ID" value="GLB39681.1"/>
    <property type="molecule type" value="Genomic_DNA"/>
</dbReference>
<comment type="caution">
    <text evidence="2">The sequence shown here is derived from an EMBL/GenBank/DDBJ whole genome shotgun (WGS) entry which is preliminary data.</text>
</comment>